<accession>A0A1G2R8F4</accession>
<gene>
    <name evidence="2" type="ORF">A3J68_02410</name>
</gene>
<feature type="transmembrane region" description="Helical" evidence="1">
    <location>
        <begin position="62"/>
        <end position="88"/>
    </location>
</feature>
<name>A0A1G2R8F4_9BACT</name>
<evidence type="ECO:0000313" key="2">
    <source>
        <dbReference type="EMBL" id="OHA69155.1"/>
    </source>
</evidence>
<evidence type="ECO:0000256" key="1">
    <source>
        <dbReference type="SAM" id="Phobius"/>
    </source>
</evidence>
<keyword evidence="1" id="KW-1133">Transmembrane helix</keyword>
<organism evidence="2 3">
    <name type="scientific">Candidatus Wildermuthbacteria bacterium RIFCSPHIGHO2_02_FULL_48_16</name>
    <dbReference type="NCBI Taxonomy" id="1802453"/>
    <lineage>
        <taxon>Bacteria</taxon>
        <taxon>Candidatus Wildermuthiibacteriota</taxon>
    </lineage>
</organism>
<feature type="transmembrane region" description="Helical" evidence="1">
    <location>
        <begin position="6"/>
        <end position="23"/>
    </location>
</feature>
<comment type="caution">
    <text evidence="2">The sequence shown here is derived from an EMBL/GenBank/DDBJ whole genome shotgun (WGS) entry which is preliminary data.</text>
</comment>
<feature type="transmembrane region" description="Helical" evidence="1">
    <location>
        <begin position="35"/>
        <end position="56"/>
    </location>
</feature>
<evidence type="ECO:0000313" key="3">
    <source>
        <dbReference type="Proteomes" id="UP000178529"/>
    </source>
</evidence>
<keyword evidence="1" id="KW-0472">Membrane</keyword>
<protein>
    <submittedName>
        <fullName evidence="2">Uncharacterized protein</fullName>
    </submittedName>
</protein>
<reference evidence="2 3" key="1">
    <citation type="journal article" date="2016" name="Nat. Commun.">
        <title>Thousands of microbial genomes shed light on interconnected biogeochemical processes in an aquifer system.</title>
        <authorList>
            <person name="Anantharaman K."/>
            <person name="Brown C.T."/>
            <person name="Hug L.A."/>
            <person name="Sharon I."/>
            <person name="Castelle C.J."/>
            <person name="Probst A.J."/>
            <person name="Thomas B.C."/>
            <person name="Singh A."/>
            <person name="Wilkins M.J."/>
            <person name="Karaoz U."/>
            <person name="Brodie E.L."/>
            <person name="Williams K.H."/>
            <person name="Hubbard S.S."/>
            <person name="Banfield J.F."/>
        </authorList>
    </citation>
    <scope>NUCLEOTIDE SEQUENCE [LARGE SCALE GENOMIC DNA]</scope>
</reference>
<dbReference type="EMBL" id="MHTY01000005">
    <property type="protein sequence ID" value="OHA69155.1"/>
    <property type="molecule type" value="Genomic_DNA"/>
</dbReference>
<keyword evidence="1" id="KW-0812">Transmembrane</keyword>
<dbReference type="AlphaFoldDB" id="A0A1G2R8F4"/>
<dbReference type="Proteomes" id="UP000178529">
    <property type="component" value="Unassembled WGS sequence"/>
</dbReference>
<proteinExistence type="predicted"/>
<sequence>MELSILIAGFGGGAIRGLVGFVKHQYSYKEVKFNVPYFFFMMFLSGIVGITVASAVSKTGFVFFGGSGVTGLTPALALIVGYAGGDFLENIYKIIMRKP</sequence>